<dbReference type="GeneID" id="54464387"/>
<feature type="domain" description="Protein kinase" evidence="9">
    <location>
        <begin position="39"/>
        <end position="405"/>
    </location>
</feature>
<comment type="catalytic activity">
    <reaction evidence="7">
        <text>L-threonyl-[protein] + ATP = O-phospho-L-threonyl-[protein] + ADP + H(+)</text>
        <dbReference type="Rhea" id="RHEA:46608"/>
        <dbReference type="Rhea" id="RHEA-COMP:11060"/>
        <dbReference type="Rhea" id="RHEA-COMP:11605"/>
        <dbReference type="ChEBI" id="CHEBI:15378"/>
        <dbReference type="ChEBI" id="CHEBI:30013"/>
        <dbReference type="ChEBI" id="CHEBI:30616"/>
        <dbReference type="ChEBI" id="CHEBI:61977"/>
        <dbReference type="ChEBI" id="CHEBI:456216"/>
        <dbReference type="EC" id="2.7.11.1"/>
    </reaction>
</comment>
<keyword evidence="11" id="KW-1185">Reference proteome</keyword>
<evidence type="ECO:0000256" key="7">
    <source>
        <dbReference type="ARBA" id="ARBA00047899"/>
    </source>
</evidence>
<dbReference type="Gene3D" id="3.30.200.20">
    <property type="entry name" value="Phosphorylase Kinase, domain 1"/>
    <property type="match status" value="1"/>
</dbReference>
<dbReference type="PANTHER" id="PTHR47634:SF9">
    <property type="entry name" value="PROTEIN KINASE DOMAIN-CONTAINING PROTEIN-RELATED"/>
    <property type="match status" value="1"/>
</dbReference>
<organism evidence="10">
    <name type="scientific">Mytilinidion resinicola</name>
    <dbReference type="NCBI Taxonomy" id="574789"/>
    <lineage>
        <taxon>Eukaryota</taxon>
        <taxon>Fungi</taxon>
        <taxon>Dikarya</taxon>
        <taxon>Ascomycota</taxon>
        <taxon>Pezizomycotina</taxon>
        <taxon>Dothideomycetes</taxon>
        <taxon>Pleosporomycetidae</taxon>
        <taxon>Mytilinidiales</taxon>
        <taxon>Mytilinidiaceae</taxon>
        <taxon>Mytilinidion</taxon>
    </lineage>
</organism>
<evidence type="ECO:0000256" key="6">
    <source>
        <dbReference type="ARBA" id="ARBA00022840"/>
    </source>
</evidence>
<dbReference type="GO" id="GO:0005524">
    <property type="term" value="F:ATP binding"/>
    <property type="evidence" value="ECO:0007669"/>
    <property type="project" value="UniProtKB-KW"/>
</dbReference>
<name>A0A6A6YRG4_9PEZI</name>
<proteinExistence type="predicted"/>
<keyword evidence="5 10" id="KW-0418">Kinase</keyword>
<comment type="catalytic activity">
    <reaction evidence="8">
        <text>L-seryl-[protein] + ATP = O-phospho-L-seryl-[protein] + ADP + H(+)</text>
        <dbReference type="Rhea" id="RHEA:17989"/>
        <dbReference type="Rhea" id="RHEA-COMP:9863"/>
        <dbReference type="Rhea" id="RHEA-COMP:11604"/>
        <dbReference type="ChEBI" id="CHEBI:15378"/>
        <dbReference type="ChEBI" id="CHEBI:29999"/>
        <dbReference type="ChEBI" id="CHEBI:30616"/>
        <dbReference type="ChEBI" id="CHEBI:83421"/>
        <dbReference type="ChEBI" id="CHEBI:456216"/>
        <dbReference type="EC" id="2.7.11.1"/>
    </reaction>
</comment>
<dbReference type="EC" id="2.7.11.1" evidence="1"/>
<protein>
    <recommendedName>
        <fullName evidence="1">non-specific serine/threonine protein kinase</fullName>
        <ecNumber evidence="1">2.7.11.1</ecNumber>
    </recommendedName>
</protein>
<dbReference type="EMBL" id="MU003698">
    <property type="protein sequence ID" value="KAF2811390.1"/>
    <property type="molecule type" value="Genomic_DNA"/>
</dbReference>
<dbReference type="OrthoDB" id="5979581at2759"/>
<reference evidence="12" key="3">
    <citation type="submission" date="2025-04" db="UniProtKB">
        <authorList>
            <consortium name="RefSeq"/>
        </authorList>
    </citation>
    <scope>IDENTIFICATION</scope>
    <source>
        <strain evidence="12">CBS 304.34</strain>
    </source>
</reference>
<keyword evidence="3" id="KW-0808">Transferase</keyword>
<dbReference type="PANTHER" id="PTHR47634">
    <property type="entry name" value="PROTEIN KINASE DOMAIN-CONTAINING PROTEIN-RELATED"/>
    <property type="match status" value="1"/>
</dbReference>
<sequence>MSPRTYAPSPSTFAEDPDRYRENGLHPLTIGETLKHGRYRIVHKLGSGSFATVWLGRDTLENKYVSLKILSADTPLECKELRILQDITESTVAHKGREFVVQLLDHFIIQGPNGKHWCLVTAVAGERLARKPGLPYNSLEWPRIIGLQIAEALGYLHTLGIAHGDCYTSNILSQLLPFDKWSEEELYACMGQPIRHQVHRLDGRPKGDNAPDYTVDPGDVVALEARLPTDRIVLIDFGAAFYHHERITEIFTPAPFASPEILFSGELTSSVDKWAFGCLLYELCADRSLIKLLFGWNNDALKDQVSMLGKPSEALWQNWKGKEKYFHPDGTPKEAEGRRLKVEPLSLEQRVRNLEKPLSERSHGTDIATPLPPDLQNLYDLLKGIIIYDAGARLSFEAIQAHPFFSGVDIPKV</sequence>
<dbReference type="InterPro" id="IPR000719">
    <property type="entry name" value="Prot_kinase_dom"/>
</dbReference>
<dbReference type="Gene3D" id="1.10.510.10">
    <property type="entry name" value="Transferase(Phosphotransferase) domain 1"/>
    <property type="match status" value="1"/>
</dbReference>
<dbReference type="Pfam" id="PF00069">
    <property type="entry name" value="Pkinase"/>
    <property type="match status" value="2"/>
</dbReference>
<evidence type="ECO:0000313" key="12">
    <source>
        <dbReference type="RefSeq" id="XP_033578354.1"/>
    </source>
</evidence>
<dbReference type="PROSITE" id="PS50011">
    <property type="entry name" value="PROTEIN_KINASE_DOM"/>
    <property type="match status" value="1"/>
</dbReference>
<accession>A0A6A6YRG4</accession>
<evidence type="ECO:0000256" key="1">
    <source>
        <dbReference type="ARBA" id="ARBA00012513"/>
    </source>
</evidence>
<dbReference type="Proteomes" id="UP000504636">
    <property type="component" value="Unplaced"/>
</dbReference>
<dbReference type="RefSeq" id="XP_033578354.1">
    <property type="nucleotide sequence ID" value="XM_033723494.1"/>
</dbReference>
<evidence type="ECO:0000256" key="2">
    <source>
        <dbReference type="ARBA" id="ARBA00022527"/>
    </source>
</evidence>
<dbReference type="InterPro" id="IPR051334">
    <property type="entry name" value="SRPK"/>
</dbReference>
<evidence type="ECO:0000256" key="3">
    <source>
        <dbReference type="ARBA" id="ARBA00022679"/>
    </source>
</evidence>
<evidence type="ECO:0000259" key="9">
    <source>
        <dbReference type="PROSITE" id="PS50011"/>
    </source>
</evidence>
<reference evidence="10 12" key="1">
    <citation type="journal article" date="2020" name="Stud. Mycol.">
        <title>101 Dothideomycetes genomes: a test case for predicting lifestyles and emergence of pathogens.</title>
        <authorList>
            <person name="Haridas S."/>
            <person name="Albert R."/>
            <person name="Binder M."/>
            <person name="Bloem J."/>
            <person name="Labutti K."/>
            <person name="Salamov A."/>
            <person name="Andreopoulos B."/>
            <person name="Baker S."/>
            <person name="Barry K."/>
            <person name="Bills G."/>
            <person name="Bluhm B."/>
            <person name="Cannon C."/>
            <person name="Castanera R."/>
            <person name="Culley D."/>
            <person name="Daum C."/>
            <person name="Ezra D."/>
            <person name="Gonzalez J."/>
            <person name="Henrissat B."/>
            <person name="Kuo A."/>
            <person name="Liang C."/>
            <person name="Lipzen A."/>
            <person name="Lutzoni F."/>
            <person name="Magnuson J."/>
            <person name="Mondo S."/>
            <person name="Nolan M."/>
            <person name="Ohm R."/>
            <person name="Pangilinan J."/>
            <person name="Park H.-J."/>
            <person name="Ramirez L."/>
            <person name="Alfaro M."/>
            <person name="Sun H."/>
            <person name="Tritt A."/>
            <person name="Yoshinaga Y."/>
            <person name="Zwiers L.-H."/>
            <person name="Turgeon B."/>
            <person name="Goodwin S."/>
            <person name="Spatafora J."/>
            <person name="Crous P."/>
            <person name="Grigoriev I."/>
        </authorList>
    </citation>
    <scope>NUCLEOTIDE SEQUENCE</scope>
    <source>
        <strain evidence="10 12">CBS 304.34</strain>
    </source>
</reference>
<dbReference type="SUPFAM" id="SSF56112">
    <property type="entry name" value="Protein kinase-like (PK-like)"/>
    <property type="match status" value="1"/>
</dbReference>
<evidence type="ECO:0000256" key="4">
    <source>
        <dbReference type="ARBA" id="ARBA00022741"/>
    </source>
</evidence>
<reference evidence="12" key="2">
    <citation type="submission" date="2020-04" db="EMBL/GenBank/DDBJ databases">
        <authorList>
            <consortium name="NCBI Genome Project"/>
        </authorList>
    </citation>
    <scope>NUCLEOTIDE SEQUENCE</scope>
    <source>
        <strain evidence="12">CBS 304.34</strain>
    </source>
</reference>
<evidence type="ECO:0000256" key="8">
    <source>
        <dbReference type="ARBA" id="ARBA00048679"/>
    </source>
</evidence>
<dbReference type="AlphaFoldDB" id="A0A6A6YRG4"/>
<evidence type="ECO:0000256" key="5">
    <source>
        <dbReference type="ARBA" id="ARBA00022777"/>
    </source>
</evidence>
<keyword evidence="2" id="KW-0723">Serine/threonine-protein kinase</keyword>
<keyword evidence="6" id="KW-0067">ATP-binding</keyword>
<evidence type="ECO:0000313" key="10">
    <source>
        <dbReference type="EMBL" id="KAF2811390.1"/>
    </source>
</evidence>
<dbReference type="GO" id="GO:0000245">
    <property type="term" value="P:spliceosomal complex assembly"/>
    <property type="evidence" value="ECO:0007669"/>
    <property type="project" value="TreeGrafter"/>
</dbReference>
<keyword evidence="4" id="KW-0547">Nucleotide-binding</keyword>
<dbReference type="GO" id="GO:0050684">
    <property type="term" value="P:regulation of mRNA processing"/>
    <property type="evidence" value="ECO:0007669"/>
    <property type="project" value="TreeGrafter"/>
</dbReference>
<dbReference type="GO" id="GO:0004674">
    <property type="term" value="F:protein serine/threonine kinase activity"/>
    <property type="evidence" value="ECO:0007669"/>
    <property type="project" value="UniProtKB-KW"/>
</dbReference>
<dbReference type="InterPro" id="IPR011009">
    <property type="entry name" value="Kinase-like_dom_sf"/>
</dbReference>
<evidence type="ECO:0000313" key="11">
    <source>
        <dbReference type="Proteomes" id="UP000504636"/>
    </source>
</evidence>
<gene>
    <name evidence="10 12" type="ORF">BDZ99DRAFT_497167</name>
</gene>